<keyword evidence="3" id="KW-1185">Reference proteome</keyword>
<accession>A0A165CMY5</accession>
<name>A0A165CMY5_9BASI</name>
<reference evidence="2 3" key="1">
    <citation type="journal article" date="2016" name="Mol. Biol. Evol.">
        <title>Comparative Genomics of Early-Diverging Mushroom-Forming Fungi Provides Insights into the Origins of Lignocellulose Decay Capabilities.</title>
        <authorList>
            <person name="Nagy L.G."/>
            <person name="Riley R."/>
            <person name="Tritt A."/>
            <person name="Adam C."/>
            <person name="Daum C."/>
            <person name="Floudas D."/>
            <person name="Sun H."/>
            <person name="Yadav J.S."/>
            <person name="Pangilinan J."/>
            <person name="Larsson K.H."/>
            <person name="Matsuura K."/>
            <person name="Barry K."/>
            <person name="Labutti K."/>
            <person name="Kuo R."/>
            <person name="Ohm R.A."/>
            <person name="Bhattacharya S.S."/>
            <person name="Shirouzu T."/>
            <person name="Yoshinaga Y."/>
            <person name="Martin F.M."/>
            <person name="Grigoriev I.V."/>
            <person name="Hibbett D.S."/>
        </authorList>
    </citation>
    <scope>NUCLEOTIDE SEQUENCE [LARGE SCALE GENOMIC DNA]</scope>
    <source>
        <strain evidence="2 3">HHB12733</strain>
    </source>
</reference>
<feature type="region of interest" description="Disordered" evidence="1">
    <location>
        <begin position="1"/>
        <end position="33"/>
    </location>
</feature>
<dbReference type="OrthoDB" id="10545292at2759"/>
<feature type="region of interest" description="Disordered" evidence="1">
    <location>
        <begin position="163"/>
        <end position="188"/>
    </location>
</feature>
<dbReference type="AlphaFoldDB" id="A0A165CMY5"/>
<dbReference type="InParanoid" id="A0A165CMY5"/>
<evidence type="ECO:0000313" key="2">
    <source>
        <dbReference type="EMBL" id="KZT51073.1"/>
    </source>
</evidence>
<evidence type="ECO:0000313" key="3">
    <source>
        <dbReference type="Proteomes" id="UP000076842"/>
    </source>
</evidence>
<organism evidence="2 3">
    <name type="scientific">Calocera cornea HHB12733</name>
    <dbReference type="NCBI Taxonomy" id="1353952"/>
    <lineage>
        <taxon>Eukaryota</taxon>
        <taxon>Fungi</taxon>
        <taxon>Dikarya</taxon>
        <taxon>Basidiomycota</taxon>
        <taxon>Agaricomycotina</taxon>
        <taxon>Dacrymycetes</taxon>
        <taxon>Dacrymycetales</taxon>
        <taxon>Dacrymycetaceae</taxon>
        <taxon>Calocera</taxon>
    </lineage>
</organism>
<sequence length="188" mass="20713">MMIVNSATLSKADSAPVQLSRSTSQRTQPPAYEDTFDQPLKIHVLPPIEDLLESGDVVLASEPVKEEKAGSPVESVGKSFTDAPLDNMPLPATAATPTILAGIFERMKLHHAQKRARCTAKHAACEERWRARKLEREARRAEWAEWEKARGCCWKGKDRAAGWGSRPPDVEAGQPLVREGRRKGGCCS</sequence>
<dbReference type="EMBL" id="KV424127">
    <property type="protein sequence ID" value="KZT51073.1"/>
    <property type="molecule type" value="Genomic_DNA"/>
</dbReference>
<protein>
    <submittedName>
        <fullName evidence="2">Uncharacterized protein</fullName>
    </submittedName>
</protein>
<evidence type="ECO:0000256" key="1">
    <source>
        <dbReference type="SAM" id="MobiDB-lite"/>
    </source>
</evidence>
<dbReference type="Proteomes" id="UP000076842">
    <property type="component" value="Unassembled WGS sequence"/>
</dbReference>
<feature type="compositionally biased region" description="Polar residues" evidence="1">
    <location>
        <begin position="1"/>
        <end position="28"/>
    </location>
</feature>
<proteinExistence type="predicted"/>
<gene>
    <name evidence="2" type="ORF">CALCODRAFT_488210</name>
</gene>